<dbReference type="EMBL" id="CM055742">
    <property type="protein sequence ID" value="KAJ8000740.1"/>
    <property type="molecule type" value="Genomic_DNA"/>
</dbReference>
<keyword evidence="2" id="KW-1185">Reference proteome</keyword>
<comment type="caution">
    <text evidence="1">The sequence shown here is derived from an EMBL/GenBank/DDBJ whole genome shotgun (WGS) entry which is preliminary data.</text>
</comment>
<evidence type="ECO:0000313" key="1">
    <source>
        <dbReference type="EMBL" id="KAJ8000740.1"/>
    </source>
</evidence>
<proteinExistence type="predicted"/>
<accession>A0ACC2GB60</accession>
<sequence length="112" mass="12378">MGQFVLFFPYFSTSERELLELLSPVQTKTATGGEGSGVVLRFFFLKKGTEKRRGEKTEPLRKAAGNTEARGSSIPPPDSPHLLTNPPSHRDPSLLYPVQLHSDVTARIVLQT</sequence>
<protein>
    <submittedName>
        <fullName evidence="1">Uncharacterized protein</fullName>
    </submittedName>
</protein>
<dbReference type="Proteomes" id="UP001157502">
    <property type="component" value="Chromosome 15"/>
</dbReference>
<name>A0ACC2GB60_DALPE</name>
<evidence type="ECO:0000313" key="2">
    <source>
        <dbReference type="Proteomes" id="UP001157502"/>
    </source>
</evidence>
<reference evidence="1" key="1">
    <citation type="submission" date="2021-05" db="EMBL/GenBank/DDBJ databases">
        <authorList>
            <person name="Pan Q."/>
            <person name="Jouanno E."/>
            <person name="Zahm M."/>
            <person name="Klopp C."/>
            <person name="Cabau C."/>
            <person name="Louis A."/>
            <person name="Berthelot C."/>
            <person name="Parey E."/>
            <person name="Roest Crollius H."/>
            <person name="Montfort J."/>
            <person name="Robinson-Rechavi M."/>
            <person name="Bouchez O."/>
            <person name="Lampietro C."/>
            <person name="Lopez Roques C."/>
            <person name="Donnadieu C."/>
            <person name="Postlethwait J."/>
            <person name="Bobe J."/>
            <person name="Dillon D."/>
            <person name="Chandos A."/>
            <person name="von Hippel F."/>
            <person name="Guiguen Y."/>
        </authorList>
    </citation>
    <scope>NUCLEOTIDE SEQUENCE</scope>
    <source>
        <strain evidence="1">YG-Jan2019</strain>
    </source>
</reference>
<gene>
    <name evidence="1" type="ORF">DPEC_G00183480</name>
</gene>
<organism evidence="1 2">
    <name type="scientific">Dallia pectoralis</name>
    <name type="common">Alaska blackfish</name>
    <dbReference type="NCBI Taxonomy" id="75939"/>
    <lineage>
        <taxon>Eukaryota</taxon>
        <taxon>Metazoa</taxon>
        <taxon>Chordata</taxon>
        <taxon>Craniata</taxon>
        <taxon>Vertebrata</taxon>
        <taxon>Euteleostomi</taxon>
        <taxon>Actinopterygii</taxon>
        <taxon>Neopterygii</taxon>
        <taxon>Teleostei</taxon>
        <taxon>Protacanthopterygii</taxon>
        <taxon>Esociformes</taxon>
        <taxon>Umbridae</taxon>
        <taxon>Dallia</taxon>
    </lineage>
</organism>